<dbReference type="AlphaFoldDB" id="A0A1Y5F455"/>
<dbReference type="InterPro" id="IPR012347">
    <property type="entry name" value="Ferritin-like"/>
</dbReference>
<proteinExistence type="predicted"/>
<name>A0A1Y5F455_9BACT</name>
<dbReference type="PANTHER" id="PTHR42782:SF2">
    <property type="entry name" value="3-OXOACYL-[ACYL-CARRIER-PROTEIN] SYNTHASE-LIKE PROTEIN"/>
    <property type="match status" value="1"/>
</dbReference>
<sequence length="272" mass="31722">MDLHEHAKQILFSGNLEDKLAIIDLDTSFKLTSSVEKPSNPSRSKIIQFSNKKIKFPKKHTLHENDKKAQALHFFANHELQAIELMAAGILIFPTENEADHKFKLSLMNTIQDEKKHFLLYMNRFNELGVEFGDFSVGDFFWRQLAKINTKAEFYSFLALTLEAANLDFAKYYCELFSEIGDEKTSNIMKIVYEDEIRHVAIGRSWLDLWRGNLDLWAFYIENLPELITPARAKGMVFDHEGRRKAGLDEGFINKILTYRDDFSVTDRKNWK</sequence>
<dbReference type="InterPro" id="IPR011197">
    <property type="entry name" value="UCP012318"/>
</dbReference>
<gene>
    <name evidence="1" type="ORF">A9Q84_16100</name>
</gene>
<dbReference type="InterPro" id="IPR009078">
    <property type="entry name" value="Ferritin-like_SF"/>
</dbReference>
<accession>A0A1Y5F455</accession>
<evidence type="ECO:0000313" key="1">
    <source>
        <dbReference type="EMBL" id="OUR95358.1"/>
    </source>
</evidence>
<dbReference type="Proteomes" id="UP000196531">
    <property type="component" value="Unassembled WGS sequence"/>
</dbReference>
<dbReference type="InterPro" id="IPR007402">
    <property type="entry name" value="DUF455"/>
</dbReference>
<evidence type="ECO:0000313" key="2">
    <source>
        <dbReference type="Proteomes" id="UP000196531"/>
    </source>
</evidence>
<dbReference type="EMBL" id="MAAO01000008">
    <property type="protein sequence ID" value="OUR95358.1"/>
    <property type="molecule type" value="Genomic_DNA"/>
</dbReference>
<dbReference type="CDD" id="cd00657">
    <property type="entry name" value="Ferritin_like"/>
    <property type="match status" value="1"/>
</dbReference>
<dbReference type="Pfam" id="PF04305">
    <property type="entry name" value="DUF455"/>
    <property type="match status" value="1"/>
</dbReference>
<comment type="caution">
    <text evidence="1">The sequence shown here is derived from an EMBL/GenBank/DDBJ whole genome shotgun (WGS) entry which is preliminary data.</text>
</comment>
<dbReference type="Gene3D" id="1.20.1260.10">
    <property type="match status" value="1"/>
</dbReference>
<organism evidence="1 2">
    <name type="scientific">Halobacteriovorax marinus</name>
    <dbReference type="NCBI Taxonomy" id="97084"/>
    <lineage>
        <taxon>Bacteria</taxon>
        <taxon>Pseudomonadati</taxon>
        <taxon>Bdellovibrionota</taxon>
        <taxon>Bacteriovoracia</taxon>
        <taxon>Bacteriovoracales</taxon>
        <taxon>Halobacteriovoraceae</taxon>
        <taxon>Halobacteriovorax</taxon>
    </lineage>
</organism>
<protein>
    <recommendedName>
        <fullName evidence="3">DUF455 domain-containing protein</fullName>
    </recommendedName>
</protein>
<dbReference type="PANTHER" id="PTHR42782">
    <property type="entry name" value="SI:CH73-314G15.3"/>
    <property type="match status" value="1"/>
</dbReference>
<dbReference type="PIRSF" id="PIRSF012318">
    <property type="entry name" value="UCP012318"/>
    <property type="match status" value="1"/>
</dbReference>
<reference evidence="2" key="1">
    <citation type="journal article" date="2017" name="Proc. Natl. Acad. Sci. U.S.A.">
        <title>Simulation of Deepwater Horizon oil plume reveals substrate specialization within a complex community of hydrocarbon-degraders.</title>
        <authorList>
            <person name="Hu P."/>
            <person name="Dubinsky E.A."/>
            <person name="Probst A.J."/>
            <person name="Wang J."/>
            <person name="Sieber C.M.K."/>
            <person name="Tom L.M."/>
            <person name="Gardinali P."/>
            <person name="Banfield J.F."/>
            <person name="Atlas R.M."/>
            <person name="Andersen G.L."/>
        </authorList>
    </citation>
    <scope>NUCLEOTIDE SEQUENCE [LARGE SCALE GENOMIC DNA]</scope>
</reference>
<dbReference type="SUPFAM" id="SSF47240">
    <property type="entry name" value="Ferritin-like"/>
    <property type="match status" value="1"/>
</dbReference>
<evidence type="ECO:0008006" key="3">
    <source>
        <dbReference type="Google" id="ProtNLM"/>
    </source>
</evidence>